<evidence type="ECO:0000256" key="2">
    <source>
        <dbReference type="ARBA" id="ARBA00022898"/>
    </source>
</evidence>
<dbReference type="PANTHER" id="PTHR46577">
    <property type="entry name" value="HTH-TYPE TRANSCRIPTIONAL REGULATORY PROTEIN GABR"/>
    <property type="match status" value="1"/>
</dbReference>
<dbReference type="InterPro" id="IPR051446">
    <property type="entry name" value="HTH_trans_reg/aminotransferase"/>
</dbReference>
<keyword evidence="4" id="KW-0238">DNA-binding</keyword>
<dbReference type="InterPro" id="IPR036388">
    <property type="entry name" value="WH-like_DNA-bd_sf"/>
</dbReference>
<dbReference type="Gene3D" id="1.10.10.10">
    <property type="entry name" value="Winged helix-like DNA-binding domain superfamily/Winged helix DNA-binding domain"/>
    <property type="match status" value="1"/>
</dbReference>
<evidence type="ECO:0000313" key="8">
    <source>
        <dbReference type="Proteomes" id="UP000294963"/>
    </source>
</evidence>
<keyword evidence="3" id="KW-0805">Transcription regulation</keyword>
<dbReference type="GO" id="GO:0003700">
    <property type="term" value="F:DNA-binding transcription factor activity"/>
    <property type="evidence" value="ECO:0007669"/>
    <property type="project" value="InterPro"/>
</dbReference>
<keyword evidence="8" id="KW-1185">Reference proteome</keyword>
<dbReference type="SMART" id="SM00345">
    <property type="entry name" value="HTH_GNTR"/>
    <property type="match status" value="1"/>
</dbReference>
<dbReference type="InterPro" id="IPR000524">
    <property type="entry name" value="Tscrpt_reg_HTH_GntR"/>
</dbReference>
<organism evidence="7 8">
    <name type="scientific">Acinetobacter calcoaceticus</name>
    <dbReference type="NCBI Taxonomy" id="471"/>
    <lineage>
        <taxon>Bacteria</taxon>
        <taxon>Pseudomonadati</taxon>
        <taxon>Pseudomonadota</taxon>
        <taxon>Gammaproteobacteria</taxon>
        <taxon>Moraxellales</taxon>
        <taxon>Moraxellaceae</taxon>
        <taxon>Acinetobacter</taxon>
        <taxon>Acinetobacter calcoaceticus/baumannii complex</taxon>
    </lineage>
</organism>
<keyword evidence="5" id="KW-0804">Transcription</keyword>
<evidence type="ECO:0000256" key="5">
    <source>
        <dbReference type="ARBA" id="ARBA00023163"/>
    </source>
</evidence>
<dbReference type="EMBL" id="SLVJ01000033">
    <property type="protein sequence ID" value="TCM60459.1"/>
    <property type="molecule type" value="Genomic_DNA"/>
</dbReference>
<dbReference type="GO" id="GO:0003677">
    <property type="term" value="F:DNA binding"/>
    <property type="evidence" value="ECO:0007669"/>
    <property type="project" value="UniProtKB-KW"/>
</dbReference>
<dbReference type="SUPFAM" id="SSF46785">
    <property type="entry name" value="Winged helix' DNA-binding domain"/>
    <property type="match status" value="1"/>
</dbReference>
<dbReference type="Pfam" id="PF00155">
    <property type="entry name" value="Aminotran_1_2"/>
    <property type="match status" value="1"/>
</dbReference>
<proteinExistence type="inferred from homology"/>
<evidence type="ECO:0000313" key="7">
    <source>
        <dbReference type="EMBL" id="TCM60459.1"/>
    </source>
</evidence>
<comment type="caution">
    <text evidence="7">The sequence shown here is derived from an EMBL/GenBank/DDBJ whole genome shotgun (WGS) entry which is preliminary data.</text>
</comment>
<dbReference type="InterPro" id="IPR015424">
    <property type="entry name" value="PyrdxlP-dep_Trfase"/>
</dbReference>
<dbReference type="PANTHER" id="PTHR46577:SF1">
    <property type="entry name" value="HTH-TYPE TRANSCRIPTIONAL REGULATORY PROTEIN GABR"/>
    <property type="match status" value="1"/>
</dbReference>
<evidence type="ECO:0000256" key="3">
    <source>
        <dbReference type="ARBA" id="ARBA00023015"/>
    </source>
</evidence>
<dbReference type="Gene3D" id="3.40.640.10">
    <property type="entry name" value="Type I PLP-dependent aspartate aminotransferase-like (Major domain)"/>
    <property type="match status" value="1"/>
</dbReference>
<name>A0A4R1XBQ6_ACICA</name>
<dbReference type="InterPro" id="IPR036390">
    <property type="entry name" value="WH_DNA-bd_sf"/>
</dbReference>
<sequence>MSRKKNSVHFPNLLLQPGIIKDQFYLALKKQIQHGALSPGSKLPSSRSFASMMSISRNSVLAGIERLIDEGYLYSRQGSGTFIAEIMPDQLIHIPNDSLHISQLAATSGQHSQAPYNQVAHSQAFKSQPLDRITQHKHLQDPQINPKIEQLRPIWKKAAAVLGQPQTFAIGIGCTDLFPHQLWGRLLARAWRQFSSHILAPTVSTSSSSYCSSPSNDPRGVPALRQAIADYVHTTRGLNCTVDQVLITSGTQQAMNLAAHVLLKPADEVWLDEPGYDGARGVFTAIGAQIRPIISDQDGMDINHAIQHWPSARMVFTAPSHQFPLGGTLSLARRHTLLAWAAAQQAWIFEDDYNSEFRYKGRPIQALQGLDQQQRVIYAGTFSKMMFPDLRIGFLVVPPALIEAFTLAKYYTDTRTAYLEQAALAMFIAEGHYARHVRRVRKACSERQQALIHAIETHLPNQFNVQSSASGIHLIAGLKSQQHEHQWIENCRVAGLGVQPLSRYFAAEATQHALLFGFAAHRPEVIDLAIQQLATTLKNKLLK</sequence>
<dbReference type="GO" id="GO:0030170">
    <property type="term" value="F:pyridoxal phosphate binding"/>
    <property type="evidence" value="ECO:0007669"/>
    <property type="project" value="InterPro"/>
</dbReference>
<keyword evidence="2" id="KW-0663">Pyridoxal phosphate</keyword>
<dbReference type="AlphaFoldDB" id="A0A4R1XBQ6"/>
<dbReference type="Proteomes" id="UP000294963">
    <property type="component" value="Unassembled WGS sequence"/>
</dbReference>
<protein>
    <submittedName>
        <fullName evidence="7">GntR family transcriptional regulator</fullName>
    </submittedName>
</protein>
<comment type="similarity">
    <text evidence="1">In the C-terminal section; belongs to the class-I pyridoxal-phosphate-dependent aminotransferase family.</text>
</comment>
<reference evidence="7 8" key="1">
    <citation type="submission" date="2019-03" db="EMBL/GenBank/DDBJ databases">
        <title>Genomic analyses of the natural microbiome of Caenorhabditis elegans.</title>
        <authorList>
            <person name="Samuel B."/>
        </authorList>
    </citation>
    <scope>NUCLEOTIDE SEQUENCE [LARGE SCALE GENOMIC DNA]</scope>
    <source>
        <strain evidence="7 8">JUb89</strain>
    </source>
</reference>
<dbReference type="CDD" id="cd07377">
    <property type="entry name" value="WHTH_GntR"/>
    <property type="match status" value="1"/>
</dbReference>
<feature type="domain" description="HTH gntR-type" evidence="6">
    <location>
        <begin position="18"/>
        <end position="86"/>
    </location>
</feature>
<evidence type="ECO:0000256" key="1">
    <source>
        <dbReference type="ARBA" id="ARBA00005384"/>
    </source>
</evidence>
<dbReference type="PROSITE" id="PS50949">
    <property type="entry name" value="HTH_GNTR"/>
    <property type="match status" value="1"/>
</dbReference>
<evidence type="ECO:0000256" key="4">
    <source>
        <dbReference type="ARBA" id="ARBA00023125"/>
    </source>
</evidence>
<gene>
    <name evidence="7" type="ORF">EC844_13319</name>
</gene>
<dbReference type="SUPFAM" id="SSF53383">
    <property type="entry name" value="PLP-dependent transferases"/>
    <property type="match status" value="1"/>
</dbReference>
<evidence type="ECO:0000259" key="6">
    <source>
        <dbReference type="PROSITE" id="PS50949"/>
    </source>
</evidence>
<dbReference type="Pfam" id="PF00392">
    <property type="entry name" value="GntR"/>
    <property type="match status" value="1"/>
</dbReference>
<dbReference type="CDD" id="cd00609">
    <property type="entry name" value="AAT_like"/>
    <property type="match status" value="1"/>
</dbReference>
<dbReference type="InterPro" id="IPR004839">
    <property type="entry name" value="Aminotransferase_I/II_large"/>
</dbReference>
<dbReference type="InterPro" id="IPR015421">
    <property type="entry name" value="PyrdxlP-dep_Trfase_major"/>
</dbReference>
<dbReference type="OrthoDB" id="9808770at2"/>
<accession>A0A4R1XBQ6</accession>